<dbReference type="AlphaFoldDB" id="A0A921LCP5"/>
<comment type="caution">
    <text evidence="3">The sequence shown here is derived from an EMBL/GenBank/DDBJ whole genome shotgun (WGS) entry which is preliminary data.</text>
</comment>
<dbReference type="InterPro" id="IPR036291">
    <property type="entry name" value="NAD(P)-bd_dom_sf"/>
</dbReference>
<dbReference type="EMBL" id="DYVX01000094">
    <property type="protein sequence ID" value="HJF93040.1"/>
    <property type="molecule type" value="Genomic_DNA"/>
</dbReference>
<evidence type="ECO:0000313" key="3">
    <source>
        <dbReference type="EMBL" id="HJF93040.1"/>
    </source>
</evidence>
<accession>A0A921LCP5</accession>
<dbReference type="SUPFAM" id="SSF51735">
    <property type="entry name" value="NAD(P)-binding Rossmann-fold domains"/>
    <property type="match status" value="1"/>
</dbReference>
<reference evidence="3" key="1">
    <citation type="journal article" date="2021" name="PeerJ">
        <title>Extensive microbial diversity within the chicken gut microbiome revealed by metagenomics and culture.</title>
        <authorList>
            <person name="Gilroy R."/>
            <person name="Ravi A."/>
            <person name="Getino M."/>
            <person name="Pursley I."/>
            <person name="Horton D.L."/>
            <person name="Alikhan N.F."/>
            <person name="Baker D."/>
            <person name="Gharbi K."/>
            <person name="Hall N."/>
            <person name="Watson M."/>
            <person name="Adriaenssens E.M."/>
            <person name="Foster-Nyarko E."/>
            <person name="Jarju S."/>
            <person name="Secka A."/>
            <person name="Antonio M."/>
            <person name="Oren A."/>
            <person name="Chaudhuri R.R."/>
            <person name="La Ragione R."/>
            <person name="Hildebrand F."/>
            <person name="Pallen M.J."/>
        </authorList>
    </citation>
    <scope>NUCLEOTIDE SEQUENCE</scope>
    <source>
        <strain evidence="3">CHK55-1828</strain>
    </source>
</reference>
<comment type="similarity">
    <text evidence="1">Belongs to the short-chain dehydrogenases/reductases (SDR) family.</text>
</comment>
<dbReference type="Gene3D" id="3.40.50.720">
    <property type="entry name" value="NAD(P)-binding Rossmann-like Domain"/>
    <property type="match status" value="1"/>
</dbReference>
<protein>
    <submittedName>
        <fullName evidence="3">SDR family NAD(P)-dependent oxidoreductase</fullName>
    </submittedName>
</protein>
<evidence type="ECO:0000313" key="4">
    <source>
        <dbReference type="Proteomes" id="UP000717835"/>
    </source>
</evidence>
<dbReference type="PANTHER" id="PTHR44196:SF3">
    <property type="entry name" value="SHORT CHAIN DEHYDROGENASE FAMILY PROTEIN"/>
    <property type="match status" value="1"/>
</dbReference>
<proteinExistence type="inferred from homology"/>
<dbReference type="PANTHER" id="PTHR44196">
    <property type="entry name" value="DEHYDROGENASE/REDUCTASE SDR FAMILY MEMBER 7B"/>
    <property type="match status" value="1"/>
</dbReference>
<sequence length="243" mass="26971">MKRAVIIGATSGMGLEVARIWAARGWKLGIAGRREEALLRFQASYSAGQVEVQPLDVTHDDAPQRLDELIARLGGMDLFLLSSGIGSQNLELQPAIELATAATNVGGFIRLTTAAFHYFKAHGGGHIAVISSIAGTKGLGSAPAYSATKRFQNTYIEALEQLARMQHYPIRFTDIRPGFVATDLLKGGRYPMLMQAPKVAARIVRAIDRRQTVAVIDGRYRVLVFFWRLIPRWLWKRMPVRNR</sequence>
<dbReference type="GO" id="GO:0016020">
    <property type="term" value="C:membrane"/>
    <property type="evidence" value="ECO:0007669"/>
    <property type="project" value="TreeGrafter"/>
</dbReference>
<dbReference type="InterPro" id="IPR002347">
    <property type="entry name" value="SDR_fam"/>
</dbReference>
<dbReference type="PRINTS" id="PR00081">
    <property type="entry name" value="GDHRDH"/>
</dbReference>
<dbReference type="Proteomes" id="UP000717835">
    <property type="component" value="Unassembled WGS sequence"/>
</dbReference>
<dbReference type="GO" id="GO:0016491">
    <property type="term" value="F:oxidoreductase activity"/>
    <property type="evidence" value="ECO:0007669"/>
    <property type="project" value="UniProtKB-KW"/>
</dbReference>
<keyword evidence="2" id="KW-0560">Oxidoreductase</keyword>
<reference evidence="3" key="2">
    <citation type="submission" date="2021-09" db="EMBL/GenBank/DDBJ databases">
        <authorList>
            <person name="Gilroy R."/>
        </authorList>
    </citation>
    <scope>NUCLEOTIDE SEQUENCE</scope>
    <source>
        <strain evidence="3">CHK55-1828</strain>
    </source>
</reference>
<dbReference type="RefSeq" id="WP_276829015.1">
    <property type="nucleotide sequence ID" value="NZ_DYVX01000094.1"/>
</dbReference>
<evidence type="ECO:0000256" key="2">
    <source>
        <dbReference type="ARBA" id="ARBA00023002"/>
    </source>
</evidence>
<evidence type="ECO:0000256" key="1">
    <source>
        <dbReference type="ARBA" id="ARBA00006484"/>
    </source>
</evidence>
<organism evidence="3 4">
    <name type="scientific">Mediterranea massiliensis</name>
    <dbReference type="NCBI Taxonomy" id="1841865"/>
    <lineage>
        <taxon>Bacteria</taxon>
        <taxon>Pseudomonadati</taxon>
        <taxon>Bacteroidota</taxon>
        <taxon>Bacteroidia</taxon>
        <taxon>Bacteroidales</taxon>
        <taxon>Bacteroidaceae</taxon>
        <taxon>Mediterranea</taxon>
    </lineage>
</organism>
<dbReference type="Pfam" id="PF00106">
    <property type="entry name" value="adh_short"/>
    <property type="match status" value="1"/>
</dbReference>
<name>A0A921LCP5_9BACT</name>
<gene>
    <name evidence="3" type="ORF">K8W02_11770</name>
</gene>